<dbReference type="Proteomes" id="UP000269573">
    <property type="component" value="Unassembled WGS sequence"/>
</dbReference>
<accession>A0A3M8DKT1</accession>
<evidence type="ECO:0000313" key="5">
    <source>
        <dbReference type="Proteomes" id="UP000269573"/>
    </source>
</evidence>
<proteinExistence type="inferred from homology"/>
<name>A0A3M8DKT1_9BACL</name>
<dbReference type="PANTHER" id="PTHR22550">
    <property type="entry name" value="SPORE GERMINATION PROTEIN"/>
    <property type="match status" value="1"/>
</dbReference>
<dbReference type="RefSeq" id="WP_122922735.1">
    <property type="nucleotide sequence ID" value="NZ_RHHU01000003.1"/>
</dbReference>
<evidence type="ECO:0000313" key="4">
    <source>
        <dbReference type="EMBL" id="RNB88634.1"/>
    </source>
</evidence>
<comment type="similarity">
    <text evidence="1">Belongs to the GerABKA family.</text>
</comment>
<dbReference type="GO" id="GO:0009847">
    <property type="term" value="P:spore germination"/>
    <property type="evidence" value="ECO:0007669"/>
    <property type="project" value="InterPro"/>
</dbReference>
<evidence type="ECO:0000256" key="3">
    <source>
        <dbReference type="SAM" id="Phobius"/>
    </source>
</evidence>
<evidence type="ECO:0000256" key="2">
    <source>
        <dbReference type="ARBA" id="ARBA00023136"/>
    </source>
</evidence>
<dbReference type="GO" id="GO:0016020">
    <property type="term" value="C:membrane"/>
    <property type="evidence" value="ECO:0007669"/>
    <property type="project" value="InterPro"/>
</dbReference>
<dbReference type="PANTHER" id="PTHR22550:SF5">
    <property type="entry name" value="LEUCINE ZIPPER PROTEIN 4"/>
    <property type="match status" value="1"/>
</dbReference>
<sequence>MMKMERSWSEDQFKDLYRGSADVSIEPCYFRSDATPTVLLIYVNGLCDSIRIQEVVLPELIRFYEAQTLEIPSLDPLKTKLSLLSFLDVPTIDEIDESIFEGDLFLFFVNEYRFYRMHLNSVPKRPPEESSTEISIKGPKDGFTEDITTNVALIRKRIRSHSLHVEEYVIGKRTKTKVALLYFTDIIDPKILMEVQTRLTSIVTDGLYSINQLEESLTGSKLKILPLIEYTGRTDFCVNALLAGRFVLVIDGNPMVLVGPAGLSLILKSPEDIHFNYTYISFARVIRIFSLFLSVFLPAVWVALMAFHQDQLPFRIMATIAVSRLGLPFSSQIEMFILLMLLEIFREAGIRLPNAIGQTLTSIGGLIIGDAAIRAGLVSPSVVVVGAITAICSVTLVNQSLSSVSSILRFFFFFLACFLGMYGVILGIVLFVAYMASQRSFGVNYLAPLSPLLLKTVVQSFLRVPWEMLRRRPTSIQTQDDDR</sequence>
<keyword evidence="3" id="KW-1133">Transmembrane helix</keyword>
<dbReference type="PIRSF" id="PIRSF005690">
    <property type="entry name" value="GerBA"/>
    <property type="match status" value="1"/>
</dbReference>
<dbReference type="InterPro" id="IPR004995">
    <property type="entry name" value="Spore_Ger"/>
</dbReference>
<keyword evidence="5" id="KW-1185">Reference proteome</keyword>
<protein>
    <submittedName>
        <fullName evidence="4">Spore germination protein</fullName>
    </submittedName>
</protein>
<keyword evidence="3" id="KW-0812">Transmembrane</keyword>
<feature type="transmembrane region" description="Helical" evidence="3">
    <location>
        <begin position="285"/>
        <end position="307"/>
    </location>
</feature>
<feature type="transmembrane region" description="Helical" evidence="3">
    <location>
        <begin position="410"/>
        <end position="436"/>
    </location>
</feature>
<dbReference type="EMBL" id="RHHU01000003">
    <property type="protein sequence ID" value="RNB88634.1"/>
    <property type="molecule type" value="Genomic_DNA"/>
</dbReference>
<dbReference type="AlphaFoldDB" id="A0A3M8DKT1"/>
<dbReference type="InterPro" id="IPR050768">
    <property type="entry name" value="UPF0353/GerABKA_families"/>
</dbReference>
<organism evidence="4 5">
    <name type="scientific">Brevibacillus nitrificans</name>
    <dbReference type="NCBI Taxonomy" id="651560"/>
    <lineage>
        <taxon>Bacteria</taxon>
        <taxon>Bacillati</taxon>
        <taxon>Bacillota</taxon>
        <taxon>Bacilli</taxon>
        <taxon>Bacillales</taxon>
        <taxon>Paenibacillaceae</taxon>
        <taxon>Brevibacillus</taxon>
    </lineage>
</organism>
<feature type="transmembrane region" description="Helical" evidence="3">
    <location>
        <begin position="327"/>
        <end position="345"/>
    </location>
</feature>
<feature type="transmembrane region" description="Helical" evidence="3">
    <location>
        <begin position="379"/>
        <end position="398"/>
    </location>
</feature>
<evidence type="ECO:0000256" key="1">
    <source>
        <dbReference type="ARBA" id="ARBA00005278"/>
    </source>
</evidence>
<gene>
    <name evidence="4" type="ORF">EDM59_05845</name>
</gene>
<reference evidence="4 5" key="1">
    <citation type="submission" date="2018-10" db="EMBL/GenBank/DDBJ databases">
        <title>Phylogenomics of Brevibacillus.</title>
        <authorList>
            <person name="Dunlap C."/>
        </authorList>
    </citation>
    <scope>NUCLEOTIDE SEQUENCE [LARGE SCALE GENOMIC DNA]</scope>
    <source>
        <strain evidence="4 5">JCM 15774</strain>
    </source>
</reference>
<comment type="caution">
    <text evidence="4">The sequence shown here is derived from an EMBL/GenBank/DDBJ whole genome shotgun (WGS) entry which is preliminary data.</text>
</comment>
<keyword evidence="2 3" id="KW-0472">Membrane</keyword>
<dbReference type="Pfam" id="PF03323">
    <property type="entry name" value="GerA"/>
    <property type="match status" value="1"/>
</dbReference>